<sequence length="168" mass="19021">MYPACRDLIIAKRYEEAYDKCEKMSDFILNEAQKKLGRSINPYDIKLDCPVPGCFDISNLTYFLNRSDVHEDLGVGTHQWQMCSELVEKNLINDEVLSFKSALSMNQFNSASYKAWIVDGAIAGEVKAYSDLTLLEVNNAGHQVPMFVPKQALDILDRFIKNKPFAAS</sequence>
<dbReference type="Pfam" id="PF00450">
    <property type="entry name" value="Peptidase_S10"/>
    <property type="match status" value="1"/>
</dbReference>
<name>A0A1X7TXN5_AMPQE</name>
<dbReference type="SUPFAM" id="SSF53474">
    <property type="entry name" value="alpha/beta-Hydrolases"/>
    <property type="match status" value="1"/>
</dbReference>
<protein>
    <submittedName>
        <fullName evidence="2">Uncharacterized protein</fullName>
    </submittedName>
</protein>
<dbReference type="InterPro" id="IPR033124">
    <property type="entry name" value="Ser_caboxypep_his_AS"/>
</dbReference>
<dbReference type="eggNOG" id="KOG1282">
    <property type="taxonomic scope" value="Eukaryota"/>
</dbReference>
<reference evidence="2" key="1">
    <citation type="submission" date="2017-05" db="UniProtKB">
        <authorList>
            <consortium name="EnsemblMetazoa"/>
        </authorList>
    </citation>
    <scope>IDENTIFICATION</scope>
</reference>
<dbReference type="EnsemblMetazoa" id="Aqu2.1.19871_001">
    <property type="protein sequence ID" value="Aqu2.1.19871_001"/>
    <property type="gene ID" value="Aqu2.1.19871"/>
</dbReference>
<dbReference type="GO" id="GO:0004185">
    <property type="term" value="F:serine-type carboxypeptidase activity"/>
    <property type="evidence" value="ECO:0007669"/>
    <property type="project" value="InterPro"/>
</dbReference>
<dbReference type="InParanoid" id="A0A1X7TXN5"/>
<evidence type="ECO:0000256" key="1">
    <source>
        <dbReference type="ARBA" id="ARBA00009431"/>
    </source>
</evidence>
<dbReference type="OrthoDB" id="443318at2759"/>
<proteinExistence type="inferred from homology"/>
<accession>A0A1X7TXN5</accession>
<comment type="similarity">
    <text evidence="1">Belongs to the peptidase S10 family.</text>
</comment>
<dbReference type="Gene3D" id="3.40.50.1820">
    <property type="entry name" value="alpha/beta hydrolase"/>
    <property type="match status" value="1"/>
</dbReference>
<dbReference type="AlphaFoldDB" id="A0A1X7TXN5"/>
<organism evidence="2">
    <name type="scientific">Amphimedon queenslandica</name>
    <name type="common">Sponge</name>
    <dbReference type="NCBI Taxonomy" id="400682"/>
    <lineage>
        <taxon>Eukaryota</taxon>
        <taxon>Metazoa</taxon>
        <taxon>Porifera</taxon>
        <taxon>Demospongiae</taxon>
        <taxon>Heteroscleromorpha</taxon>
        <taxon>Haplosclerida</taxon>
        <taxon>Niphatidae</taxon>
        <taxon>Amphimedon</taxon>
    </lineage>
</organism>
<dbReference type="STRING" id="400682.A0A1X7TXN5"/>
<dbReference type="PROSITE" id="PS00560">
    <property type="entry name" value="CARBOXYPEPT_SER_HIS"/>
    <property type="match status" value="1"/>
</dbReference>
<dbReference type="GO" id="GO:0006508">
    <property type="term" value="P:proteolysis"/>
    <property type="evidence" value="ECO:0007669"/>
    <property type="project" value="InterPro"/>
</dbReference>
<dbReference type="InterPro" id="IPR001563">
    <property type="entry name" value="Peptidase_S10"/>
</dbReference>
<dbReference type="InterPro" id="IPR029058">
    <property type="entry name" value="AB_hydrolase_fold"/>
</dbReference>
<evidence type="ECO:0000313" key="2">
    <source>
        <dbReference type="EnsemblMetazoa" id="Aqu2.1.19871_001"/>
    </source>
</evidence>